<dbReference type="PANTHER" id="PTHR21087">
    <property type="entry name" value="SHIKIMATE KINASE"/>
    <property type="match status" value="1"/>
</dbReference>
<dbReference type="Proteomes" id="UP000435910">
    <property type="component" value="Unassembled WGS sequence"/>
</dbReference>
<dbReference type="Pfam" id="PF01202">
    <property type="entry name" value="SKI"/>
    <property type="match status" value="1"/>
</dbReference>
<comment type="cofactor">
    <cofactor evidence="11">
        <name>Mg(2+)</name>
        <dbReference type="ChEBI" id="CHEBI:18420"/>
    </cofactor>
    <text evidence="11">Binds 1 Mg(2+) ion per subunit.</text>
</comment>
<evidence type="ECO:0000256" key="6">
    <source>
        <dbReference type="ARBA" id="ARBA00022741"/>
    </source>
</evidence>
<feature type="binding site" evidence="11">
    <location>
        <position position="21"/>
    </location>
    <ligand>
        <name>Mg(2+)</name>
        <dbReference type="ChEBI" id="CHEBI:18420"/>
    </ligand>
</feature>
<dbReference type="HAMAP" id="MF_00109">
    <property type="entry name" value="Shikimate_kinase"/>
    <property type="match status" value="1"/>
</dbReference>
<dbReference type="GeneID" id="92858668"/>
<dbReference type="GO" id="GO:0009423">
    <property type="term" value="P:chorismate biosynthetic process"/>
    <property type="evidence" value="ECO:0007669"/>
    <property type="project" value="UniProtKB-UniRule"/>
</dbReference>
<dbReference type="InterPro" id="IPR027417">
    <property type="entry name" value="P-loop_NTPase"/>
</dbReference>
<dbReference type="PROSITE" id="PS01128">
    <property type="entry name" value="SHIKIMATE_KINASE"/>
    <property type="match status" value="1"/>
</dbReference>
<keyword evidence="8 11" id="KW-0067">ATP-binding</keyword>
<dbReference type="GO" id="GO:0009073">
    <property type="term" value="P:aromatic amino acid family biosynthetic process"/>
    <property type="evidence" value="ECO:0007669"/>
    <property type="project" value="UniProtKB-KW"/>
</dbReference>
<dbReference type="SUPFAM" id="SSF52540">
    <property type="entry name" value="P-loop containing nucleoside triphosphate hydrolases"/>
    <property type="match status" value="1"/>
</dbReference>
<dbReference type="EMBL" id="NILC01000014">
    <property type="protein sequence ID" value="TWL30771.1"/>
    <property type="molecule type" value="Genomic_DNA"/>
</dbReference>
<proteinExistence type="inferred from homology"/>
<keyword evidence="7 11" id="KW-0418">Kinase</keyword>
<keyword evidence="11" id="KW-0479">Metal-binding</keyword>
<feature type="binding site" evidence="11">
    <location>
        <position position="39"/>
    </location>
    <ligand>
        <name>substrate</name>
    </ligand>
</feature>
<evidence type="ECO:0000256" key="11">
    <source>
        <dbReference type="HAMAP-Rule" id="MF_00109"/>
    </source>
</evidence>
<gene>
    <name evidence="11" type="primary">aroK</name>
    <name evidence="13" type="ORF">CHCC16736_1805</name>
    <name evidence="12" type="ORF">I6G80_01370</name>
</gene>
<dbReference type="SMR" id="A0A5Q3BKL7"/>
<dbReference type="PANTHER" id="PTHR21087:SF16">
    <property type="entry name" value="SHIKIMATE KINASE 1, CHLOROPLASTIC"/>
    <property type="match status" value="1"/>
</dbReference>
<comment type="pathway">
    <text evidence="1 11">Metabolic intermediate biosynthesis; chorismate biosynthesis; chorismate from D-erythrose 4-phosphate and phosphoenolpyruvate: step 5/7.</text>
</comment>
<dbReference type="InterPro" id="IPR000623">
    <property type="entry name" value="Shikimate_kinase/TSH1"/>
</dbReference>
<keyword evidence="11" id="KW-0963">Cytoplasm</keyword>
<dbReference type="OMA" id="FMGCGKS"/>
<dbReference type="GO" id="GO:0005829">
    <property type="term" value="C:cytosol"/>
    <property type="evidence" value="ECO:0007669"/>
    <property type="project" value="TreeGrafter"/>
</dbReference>
<keyword evidence="5 11" id="KW-0808">Transferase</keyword>
<organism evidence="13 14">
    <name type="scientific">Bacillus licheniformis</name>
    <dbReference type="NCBI Taxonomy" id="1402"/>
    <lineage>
        <taxon>Bacteria</taxon>
        <taxon>Bacillati</taxon>
        <taxon>Bacillota</taxon>
        <taxon>Bacilli</taxon>
        <taxon>Bacillales</taxon>
        <taxon>Bacillaceae</taxon>
        <taxon>Bacillus</taxon>
    </lineage>
</organism>
<keyword evidence="11" id="KW-0460">Magnesium</keyword>
<dbReference type="InterPro" id="IPR023000">
    <property type="entry name" value="Shikimate_kinase_CS"/>
</dbReference>
<reference evidence="12 15" key="2">
    <citation type="submission" date="2020-12" db="EMBL/GenBank/DDBJ databases">
        <title>FDA dAtabase for Regulatory Grade micrObial Sequences (FDA-ARGOS): Supporting development and validation of Infectious Disease Dx tests.</title>
        <authorList>
            <person name="Nelson B."/>
            <person name="Plummer A."/>
            <person name="Tallon L."/>
            <person name="Sadzewicz L."/>
            <person name="Zhao X."/>
            <person name="Boylan J."/>
            <person name="Ott S."/>
            <person name="Bowen H."/>
            <person name="Vavikolanu K."/>
            <person name="Mehta A."/>
            <person name="Aluvathingal J."/>
            <person name="Nadendla S."/>
            <person name="Myers T."/>
            <person name="Yan Y."/>
            <person name="Sichtig H."/>
        </authorList>
    </citation>
    <scope>NUCLEOTIDE SEQUENCE [LARGE SCALE GENOMIC DNA]</scope>
    <source>
        <strain evidence="12 15">FDAARGOS_923</strain>
    </source>
</reference>
<name>A0A5Q3BKL7_BACLI</name>
<feature type="binding site" evidence="11">
    <location>
        <position position="143"/>
    </location>
    <ligand>
        <name>substrate</name>
    </ligand>
</feature>
<dbReference type="GO" id="GO:0000287">
    <property type="term" value="F:magnesium ion binding"/>
    <property type="evidence" value="ECO:0007669"/>
    <property type="project" value="UniProtKB-UniRule"/>
</dbReference>
<evidence type="ECO:0000313" key="13">
    <source>
        <dbReference type="EMBL" id="TWL30771.1"/>
    </source>
</evidence>
<accession>A0A5Q3BKL7</accession>
<evidence type="ECO:0000256" key="1">
    <source>
        <dbReference type="ARBA" id="ARBA00004842"/>
    </source>
</evidence>
<feature type="binding site" evidence="11">
    <location>
        <position position="63"/>
    </location>
    <ligand>
        <name>substrate</name>
    </ligand>
</feature>
<reference evidence="13 14" key="1">
    <citation type="submission" date="2019-06" db="EMBL/GenBank/DDBJ databases">
        <title>Genome sequence analysis of &gt;100 Bacillus licheniformis strains suggests intrinsic resistance to this species.</title>
        <authorList>
            <person name="Wels M."/>
            <person name="Siezen R.J."/>
            <person name="Johansen E."/>
            <person name="Stuer-Lauridsen B."/>
            <person name="Bjerre K."/>
            <person name="Nielsen B.K.K."/>
        </authorList>
    </citation>
    <scope>NUCLEOTIDE SEQUENCE [LARGE SCALE GENOMIC DNA]</scope>
    <source>
        <strain evidence="13 14">BAC-16736</strain>
    </source>
</reference>
<feature type="binding site" evidence="11">
    <location>
        <position position="86"/>
    </location>
    <ligand>
        <name>substrate</name>
    </ligand>
</feature>
<dbReference type="AlphaFoldDB" id="A0A5Q3BKL7"/>
<dbReference type="EMBL" id="CP065647">
    <property type="protein sequence ID" value="QPR73002.1"/>
    <property type="molecule type" value="Genomic_DNA"/>
</dbReference>
<evidence type="ECO:0000256" key="3">
    <source>
        <dbReference type="ARBA" id="ARBA00012154"/>
    </source>
</evidence>
<dbReference type="EC" id="2.7.1.71" evidence="3 11"/>
<dbReference type="PRINTS" id="PR01100">
    <property type="entry name" value="SHIKIMTKNASE"/>
</dbReference>
<dbReference type="GO" id="GO:0005524">
    <property type="term" value="F:ATP binding"/>
    <property type="evidence" value="ECO:0007669"/>
    <property type="project" value="UniProtKB-UniRule"/>
</dbReference>
<keyword evidence="4 11" id="KW-0028">Amino-acid biosynthesis</keyword>
<comment type="function">
    <text evidence="11">Catalyzes the specific phosphorylation of the 3-hydroxyl group of shikimic acid using ATP as a cosubstrate.</text>
</comment>
<comment type="catalytic activity">
    <reaction evidence="10 11">
        <text>shikimate + ATP = 3-phosphoshikimate + ADP + H(+)</text>
        <dbReference type="Rhea" id="RHEA:13121"/>
        <dbReference type="ChEBI" id="CHEBI:15378"/>
        <dbReference type="ChEBI" id="CHEBI:30616"/>
        <dbReference type="ChEBI" id="CHEBI:36208"/>
        <dbReference type="ChEBI" id="CHEBI:145989"/>
        <dbReference type="ChEBI" id="CHEBI:456216"/>
        <dbReference type="EC" id="2.7.1.71"/>
    </reaction>
</comment>
<feature type="binding site" evidence="11">
    <location>
        <position position="159"/>
    </location>
    <ligand>
        <name>ATP</name>
        <dbReference type="ChEBI" id="CHEBI:30616"/>
    </ligand>
</feature>
<dbReference type="GO" id="GO:0004765">
    <property type="term" value="F:shikimate kinase activity"/>
    <property type="evidence" value="ECO:0007669"/>
    <property type="project" value="UniProtKB-UniRule"/>
</dbReference>
<dbReference type="CDD" id="cd00464">
    <property type="entry name" value="SK"/>
    <property type="match status" value="1"/>
</dbReference>
<dbReference type="Proteomes" id="UP000595038">
    <property type="component" value="Chromosome"/>
</dbReference>
<comment type="similarity">
    <text evidence="2 11">Belongs to the shikimate kinase family.</text>
</comment>
<evidence type="ECO:0000256" key="2">
    <source>
        <dbReference type="ARBA" id="ARBA00006997"/>
    </source>
</evidence>
<dbReference type="RefSeq" id="WP_009330247.1">
    <property type="nucleotide sequence ID" value="NZ_BEXU01000019.1"/>
</dbReference>
<keyword evidence="9 11" id="KW-0057">Aromatic amino acid biosynthesis</keyword>
<dbReference type="InterPro" id="IPR031322">
    <property type="entry name" value="Shikimate/glucono_kinase"/>
</dbReference>
<evidence type="ECO:0000256" key="5">
    <source>
        <dbReference type="ARBA" id="ARBA00022679"/>
    </source>
</evidence>
<evidence type="ECO:0000256" key="4">
    <source>
        <dbReference type="ARBA" id="ARBA00022605"/>
    </source>
</evidence>
<evidence type="ECO:0000256" key="10">
    <source>
        <dbReference type="ARBA" id="ARBA00048567"/>
    </source>
</evidence>
<dbReference type="GO" id="GO:0008652">
    <property type="term" value="P:amino acid biosynthetic process"/>
    <property type="evidence" value="ECO:0007669"/>
    <property type="project" value="UniProtKB-KW"/>
</dbReference>
<keyword evidence="6 11" id="KW-0547">Nucleotide-binding</keyword>
<dbReference type="Gene3D" id="3.40.50.300">
    <property type="entry name" value="P-loop containing nucleotide triphosphate hydrolases"/>
    <property type="match status" value="1"/>
</dbReference>
<evidence type="ECO:0000256" key="8">
    <source>
        <dbReference type="ARBA" id="ARBA00022840"/>
    </source>
</evidence>
<sequence length="177" mass="20878">MNAAIRDKNIVLIGFMGVGKTTIGQLVSKKLGRDFIDIDHEIEKDFQMTIPEMFQQKGEAFFRQTEKEYIFQMCEHTMGNIVSLGGGAFQQEEIRKKCLEHCFVIFLDLRWENWKQRMDLLIENRPVLHNRTIEEMKQLFNERKSIYAFHHLKVETDNRSAEETADYIVEMLKLGQS</sequence>
<comment type="subcellular location">
    <subcellularLocation>
        <location evidence="11">Cytoplasm</location>
    </subcellularLocation>
</comment>
<comment type="subunit">
    <text evidence="11">Monomer.</text>
</comment>
<evidence type="ECO:0000256" key="7">
    <source>
        <dbReference type="ARBA" id="ARBA00022777"/>
    </source>
</evidence>
<evidence type="ECO:0000313" key="12">
    <source>
        <dbReference type="EMBL" id="QPR73002.1"/>
    </source>
</evidence>
<feature type="binding site" evidence="11">
    <location>
        <position position="125"/>
    </location>
    <ligand>
        <name>ATP</name>
        <dbReference type="ChEBI" id="CHEBI:30616"/>
    </ligand>
</feature>
<evidence type="ECO:0000256" key="9">
    <source>
        <dbReference type="ARBA" id="ARBA00023141"/>
    </source>
</evidence>
<dbReference type="UniPathway" id="UPA00053">
    <property type="reaction ID" value="UER00088"/>
</dbReference>
<evidence type="ECO:0000313" key="15">
    <source>
        <dbReference type="Proteomes" id="UP000595038"/>
    </source>
</evidence>
<protein>
    <recommendedName>
        <fullName evidence="3 11">Shikimate kinase</fullName>
        <shortName evidence="11">SK</shortName>
        <ecNumber evidence="3 11">2.7.1.71</ecNumber>
    </recommendedName>
</protein>
<evidence type="ECO:0000313" key="14">
    <source>
        <dbReference type="Proteomes" id="UP000435910"/>
    </source>
</evidence>
<feature type="binding site" evidence="11">
    <location>
        <begin position="17"/>
        <end position="22"/>
    </location>
    <ligand>
        <name>ATP</name>
        <dbReference type="ChEBI" id="CHEBI:30616"/>
    </ligand>
</feature>